<accession>A0ABN9WNH7</accession>
<dbReference type="Proteomes" id="UP001189429">
    <property type="component" value="Unassembled WGS sequence"/>
</dbReference>
<feature type="region of interest" description="Disordered" evidence="1">
    <location>
        <begin position="1"/>
        <end position="27"/>
    </location>
</feature>
<evidence type="ECO:0000256" key="1">
    <source>
        <dbReference type="SAM" id="MobiDB-lite"/>
    </source>
</evidence>
<feature type="compositionally biased region" description="Basic and acidic residues" evidence="1">
    <location>
        <begin position="177"/>
        <end position="196"/>
    </location>
</feature>
<gene>
    <name evidence="2" type="ORF">PCOR1329_LOCUS68566</name>
</gene>
<name>A0ABN9WNH7_9DINO</name>
<feature type="compositionally biased region" description="Low complexity" evidence="1">
    <location>
        <begin position="15"/>
        <end position="27"/>
    </location>
</feature>
<keyword evidence="3" id="KW-1185">Reference proteome</keyword>
<reference evidence="2" key="1">
    <citation type="submission" date="2023-10" db="EMBL/GenBank/DDBJ databases">
        <authorList>
            <person name="Chen Y."/>
            <person name="Shah S."/>
            <person name="Dougan E. K."/>
            <person name="Thang M."/>
            <person name="Chan C."/>
        </authorList>
    </citation>
    <scope>NUCLEOTIDE SEQUENCE [LARGE SCALE GENOMIC DNA]</scope>
</reference>
<feature type="compositionally biased region" description="Low complexity" evidence="1">
    <location>
        <begin position="164"/>
        <end position="174"/>
    </location>
</feature>
<evidence type="ECO:0000313" key="3">
    <source>
        <dbReference type="Proteomes" id="UP001189429"/>
    </source>
</evidence>
<organism evidence="2 3">
    <name type="scientific">Prorocentrum cordatum</name>
    <dbReference type="NCBI Taxonomy" id="2364126"/>
    <lineage>
        <taxon>Eukaryota</taxon>
        <taxon>Sar</taxon>
        <taxon>Alveolata</taxon>
        <taxon>Dinophyceae</taxon>
        <taxon>Prorocentrales</taxon>
        <taxon>Prorocentraceae</taxon>
        <taxon>Prorocentrum</taxon>
    </lineage>
</organism>
<evidence type="ECO:0008006" key="4">
    <source>
        <dbReference type="Google" id="ProtNLM"/>
    </source>
</evidence>
<feature type="region of interest" description="Disordered" evidence="1">
    <location>
        <begin position="164"/>
        <end position="253"/>
    </location>
</feature>
<protein>
    <recommendedName>
        <fullName evidence="4">BHLH domain-containing protein</fullName>
    </recommendedName>
</protein>
<sequence length="253" mass="25468">MDPEPLRRRARRPNRTAAQRRAQYARAQGRVAQHLLKAFDEIVGNPGQQLTFLGKALREALAGGPDAGPDDAVASAEPEDVPPHGEGGDDERDAPPPQPGNAEARGDGGSHKGVALALTHPPLATAAAAGAAAAAAFATTGTQEGETSIVEMVHALRAEIAAATGQAGAPTASAVHAVERDDTEREEKAVAAHEVLRGVQGGHFGTARGGGGRGADTGSAASATATSPAPGAAAARRPLPGISPPTDEQCEQQ</sequence>
<dbReference type="EMBL" id="CAUYUJ010018949">
    <property type="protein sequence ID" value="CAK0887540.1"/>
    <property type="molecule type" value="Genomic_DNA"/>
</dbReference>
<feature type="compositionally biased region" description="Low complexity" evidence="1">
    <location>
        <begin position="216"/>
        <end position="240"/>
    </location>
</feature>
<feature type="region of interest" description="Disordered" evidence="1">
    <location>
        <begin position="61"/>
        <end position="115"/>
    </location>
</feature>
<feature type="compositionally biased region" description="Gly residues" evidence="1">
    <location>
        <begin position="199"/>
        <end position="215"/>
    </location>
</feature>
<evidence type="ECO:0000313" key="2">
    <source>
        <dbReference type="EMBL" id="CAK0887540.1"/>
    </source>
</evidence>
<proteinExistence type="predicted"/>
<comment type="caution">
    <text evidence="2">The sequence shown here is derived from an EMBL/GenBank/DDBJ whole genome shotgun (WGS) entry which is preliminary data.</text>
</comment>